<evidence type="ECO:0000256" key="1">
    <source>
        <dbReference type="ARBA" id="ARBA00001771"/>
    </source>
</evidence>
<keyword evidence="10 11" id="KW-0784">Thiamine biosynthesis</keyword>
<comment type="similarity">
    <text evidence="11">Belongs to the Thz kinase family.</text>
</comment>
<keyword evidence="8 11" id="KW-0067">ATP-binding</keyword>
<evidence type="ECO:0000256" key="5">
    <source>
        <dbReference type="ARBA" id="ARBA00022723"/>
    </source>
</evidence>
<reference evidence="12 13" key="1">
    <citation type="journal article" date="2015" name="Genome Announc.">
        <title>Expanding the biotechnology potential of lactobacilli through comparative genomics of 213 strains and associated genera.</title>
        <authorList>
            <person name="Sun Z."/>
            <person name="Harris H.M."/>
            <person name="McCann A."/>
            <person name="Guo C."/>
            <person name="Argimon S."/>
            <person name="Zhang W."/>
            <person name="Yang X."/>
            <person name="Jeffery I.B."/>
            <person name="Cooney J.C."/>
            <person name="Kagawa T.F."/>
            <person name="Liu W."/>
            <person name="Song Y."/>
            <person name="Salvetti E."/>
            <person name="Wrobel A."/>
            <person name="Rasinkangas P."/>
            <person name="Parkhill J."/>
            <person name="Rea M.C."/>
            <person name="O'Sullivan O."/>
            <person name="Ritari J."/>
            <person name="Douillard F.P."/>
            <person name="Paul Ross R."/>
            <person name="Yang R."/>
            <person name="Briner A.E."/>
            <person name="Felis G.E."/>
            <person name="de Vos W.M."/>
            <person name="Barrangou R."/>
            <person name="Klaenhammer T.R."/>
            <person name="Caufield P.W."/>
            <person name="Cui Y."/>
            <person name="Zhang H."/>
            <person name="O'Toole P.W."/>
        </authorList>
    </citation>
    <scope>NUCLEOTIDE SEQUENCE [LARGE SCALE GENOMIC DNA]</scope>
    <source>
        <strain evidence="12 13">DSM 20014</strain>
    </source>
</reference>
<evidence type="ECO:0000313" key="12">
    <source>
        <dbReference type="EMBL" id="KRN78071.1"/>
    </source>
</evidence>
<feature type="binding site" evidence="11">
    <location>
        <position position="40"/>
    </location>
    <ligand>
        <name>substrate</name>
    </ligand>
</feature>
<evidence type="ECO:0000256" key="6">
    <source>
        <dbReference type="ARBA" id="ARBA00022741"/>
    </source>
</evidence>
<organism evidence="12 13">
    <name type="scientific">Weissella minor</name>
    <dbReference type="NCBI Taxonomy" id="1620"/>
    <lineage>
        <taxon>Bacteria</taxon>
        <taxon>Bacillati</taxon>
        <taxon>Bacillota</taxon>
        <taxon>Bacilli</taxon>
        <taxon>Lactobacillales</taxon>
        <taxon>Lactobacillaceae</taxon>
        <taxon>Weissella</taxon>
    </lineage>
</organism>
<keyword evidence="5 11" id="KW-0479">Metal-binding</keyword>
<dbReference type="AlphaFoldDB" id="A0A0R2JU04"/>
<keyword evidence="9 11" id="KW-0460">Magnesium</keyword>
<dbReference type="InterPro" id="IPR029056">
    <property type="entry name" value="Ribokinase-like"/>
</dbReference>
<dbReference type="EMBL" id="JQCD01000004">
    <property type="protein sequence ID" value="KRN78071.1"/>
    <property type="molecule type" value="Genomic_DNA"/>
</dbReference>
<comment type="cofactor">
    <cofactor evidence="2 11">
        <name>Mg(2+)</name>
        <dbReference type="ChEBI" id="CHEBI:18420"/>
    </cofactor>
</comment>
<evidence type="ECO:0000256" key="3">
    <source>
        <dbReference type="ARBA" id="ARBA00004868"/>
    </source>
</evidence>
<gene>
    <name evidence="11" type="primary">thiM</name>
    <name evidence="12" type="ORF">IV67_GL000087</name>
</gene>
<accession>A0A0R2JU04</accession>
<evidence type="ECO:0000256" key="8">
    <source>
        <dbReference type="ARBA" id="ARBA00022840"/>
    </source>
</evidence>
<evidence type="ECO:0000313" key="13">
    <source>
        <dbReference type="Proteomes" id="UP000051673"/>
    </source>
</evidence>
<keyword evidence="6 11" id="KW-0547">Nucleotide-binding</keyword>
<dbReference type="Proteomes" id="UP000051673">
    <property type="component" value="Unassembled WGS sequence"/>
</dbReference>
<comment type="function">
    <text evidence="11">Catalyzes the phosphorylation of the hydroxyl group of 4-methyl-5-beta-hydroxyethylthiazole (THZ).</text>
</comment>
<sequence length="260" mass="26942">MMQMIEKIRANQPVVVNLANSVTPQHVADAVSMLGGSPLMLEAPQEADEFVDIAQAVILNIGTITQERLALMIKVGKRANERGIPVILDPVAVGMAYRSTCLKELAAAVHFDYIRGNASEIGWFADVDVAGKGIDALDQSLDVSIAQKAALATGATILQSGVQDVISDGTKTAVVSYDNPLLAVNVGAGDMLSAVVGTFGAIADDSVDAAVAAAMAFSLAGNQAGAQAGIDRPGTYMAALYDALYQLTDVDLNAGVVAWH</sequence>
<proteinExistence type="inferred from homology"/>
<dbReference type="PATRIC" id="fig|1620.3.peg.92"/>
<comment type="catalytic activity">
    <reaction evidence="1 11">
        <text>5-(2-hydroxyethyl)-4-methylthiazole + ATP = 4-methyl-5-(2-phosphooxyethyl)-thiazole + ADP + H(+)</text>
        <dbReference type="Rhea" id="RHEA:24212"/>
        <dbReference type="ChEBI" id="CHEBI:15378"/>
        <dbReference type="ChEBI" id="CHEBI:17957"/>
        <dbReference type="ChEBI" id="CHEBI:30616"/>
        <dbReference type="ChEBI" id="CHEBI:58296"/>
        <dbReference type="ChEBI" id="CHEBI:456216"/>
        <dbReference type="EC" id="2.7.1.50"/>
    </reaction>
</comment>
<comment type="pathway">
    <text evidence="3 11">Cofactor biosynthesis; thiamine diphosphate biosynthesis; 4-methyl-5-(2-phosphoethyl)-thiazole from 5-(2-hydroxyethyl)-4-methylthiazole: step 1/1.</text>
</comment>
<evidence type="ECO:0000256" key="10">
    <source>
        <dbReference type="ARBA" id="ARBA00022977"/>
    </source>
</evidence>
<dbReference type="STRING" id="1620.IV67_GL000087"/>
<evidence type="ECO:0000256" key="7">
    <source>
        <dbReference type="ARBA" id="ARBA00022777"/>
    </source>
</evidence>
<dbReference type="GO" id="GO:0000287">
    <property type="term" value="F:magnesium ion binding"/>
    <property type="evidence" value="ECO:0007669"/>
    <property type="project" value="UniProtKB-UniRule"/>
</dbReference>
<dbReference type="GO" id="GO:0009228">
    <property type="term" value="P:thiamine biosynthetic process"/>
    <property type="evidence" value="ECO:0007669"/>
    <property type="project" value="UniProtKB-KW"/>
</dbReference>
<evidence type="ECO:0000256" key="2">
    <source>
        <dbReference type="ARBA" id="ARBA00001946"/>
    </source>
</evidence>
<dbReference type="Gene3D" id="3.40.1190.20">
    <property type="match status" value="1"/>
</dbReference>
<dbReference type="EC" id="2.7.1.50" evidence="11"/>
<dbReference type="RefSeq" id="WP_057785944.1">
    <property type="nucleotide sequence ID" value="NZ_JQCD01000004.1"/>
</dbReference>
<dbReference type="HAMAP" id="MF_00228">
    <property type="entry name" value="Thz_kinase"/>
    <property type="match status" value="1"/>
</dbReference>
<dbReference type="Pfam" id="PF02110">
    <property type="entry name" value="HK"/>
    <property type="match status" value="1"/>
</dbReference>
<dbReference type="PIRSF" id="PIRSF000513">
    <property type="entry name" value="Thz_kinase"/>
    <property type="match status" value="1"/>
</dbReference>
<dbReference type="NCBIfam" id="NF006830">
    <property type="entry name" value="PRK09355.1"/>
    <property type="match status" value="1"/>
</dbReference>
<dbReference type="PRINTS" id="PR01099">
    <property type="entry name" value="HYETHTZKNASE"/>
</dbReference>
<keyword evidence="13" id="KW-1185">Reference proteome</keyword>
<evidence type="ECO:0000256" key="9">
    <source>
        <dbReference type="ARBA" id="ARBA00022842"/>
    </source>
</evidence>
<feature type="binding site" evidence="11">
    <location>
        <position position="160"/>
    </location>
    <ligand>
        <name>ATP</name>
        <dbReference type="ChEBI" id="CHEBI:30616"/>
    </ligand>
</feature>
<keyword evidence="4 11" id="KW-0808">Transferase</keyword>
<protein>
    <recommendedName>
        <fullName evidence="11">Hydroxyethylthiazole kinase</fullName>
        <ecNumber evidence="11">2.7.1.50</ecNumber>
    </recommendedName>
    <alternativeName>
        <fullName evidence="11">4-methyl-5-beta-hydroxyethylthiazole kinase</fullName>
        <shortName evidence="11">TH kinase</shortName>
        <shortName evidence="11">Thz kinase</shortName>
    </alternativeName>
</protein>
<dbReference type="GO" id="GO:0005524">
    <property type="term" value="F:ATP binding"/>
    <property type="evidence" value="ECO:0007669"/>
    <property type="project" value="UniProtKB-UniRule"/>
</dbReference>
<evidence type="ECO:0000256" key="11">
    <source>
        <dbReference type="HAMAP-Rule" id="MF_00228"/>
    </source>
</evidence>
<comment type="caution">
    <text evidence="12">The sequence shown here is derived from an EMBL/GenBank/DDBJ whole genome shotgun (WGS) entry which is preliminary data.</text>
</comment>
<feature type="binding site" evidence="11">
    <location>
        <position position="187"/>
    </location>
    <ligand>
        <name>substrate</name>
    </ligand>
</feature>
<dbReference type="UniPathway" id="UPA00060">
    <property type="reaction ID" value="UER00139"/>
</dbReference>
<dbReference type="OrthoDB" id="9778146at2"/>
<dbReference type="GO" id="GO:0004417">
    <property type="term" value="F:hydroxyethylthiazole kinase activity"/>
    <property type="evidence" value="ECO:0007669"/>
    <property type="project" value="UniProtKB-UniRule"/>
</dbReference>
<keyword evidence="7 11" id="KW-0418">Kinase</keyword>
<evidence type="ECO:0000256" key="4">
    <source>
        <dbReference type="ARBA" id="ARBA00022679"/>
    </source>
</evidence>
<dbReference type="GO" id="GO:0009229">
    <property type="term" value="P:thiamine diphosphate biosynthetic process"/>
    <property type="evidence" value="ECO:0007669"/>
    <property type="project" value="UniProtKB-UniRule"/>
</dbReference>
<dbReference type="SUPFAM" id="SSF53613">
    <property type="entry name" value="Ribokinase-like"/>
    <property type="match status" value="1"/>
</dbReference>
<name>A0A0R2JU04_9LACO</name>
<feature type="binding site" evidence="11">
    <location>
        <position position="115"/>
    </location>
    <ligand>
        <name>ATP</name>
        <dbReference type="ChEBI" id="CHEBI:30616"/>
    </ligand>
</feature>
<dbReference type="InterPro" id="IPR000417">
    <property type="entry name" value="Hyethyz_kinase"/>
</dbReference>
<dbReference type="CDD" id="cd01170">
    <property type="entry name" value="THZ_kinase"/>
    <property type="match status" value="1"/>
</dbReference>